<evidence type="ECO:0000313" key="2">
    <source>
        <dbReference type="Proteomes" id="UP001600165"/>
    </source>
</evidence>
<dbReference type="InterPro" id="IPR006059">
    <property type="entry name" value="SBP"/>
</dbReference>
<dbReference type="SUPFAM" id="SSF53850">
    <property type="entry name" value="Periplasmic binding protein-like II"/>
    <property type="match status" value="1"/>
</dbReference>
<dbReference type="Gene3D" id="3.40.190.10">
    <property type="entry name" value="Periplasmic binding protein-like II"/>
    <property type="match status" value="1"/>
</dbReference>
<sequence>MNTARWLLPLSISRLVSFQGRRWRLRGTMALVVSLVAIACSSPAQLPVASEEEAANGDRAANELTILWDKGYVLEEDEAIEKVVSDWEAKTGIEVTLSFYNSAEIAPKTLRSRQAGNPPDILLSVKSAYPISDWQGKLADVSAVILPMRDRYSKDALASAKMFGTTVPEGEYYGVPINQSSMHVHYWRDLLATAGYTAADIPTDWDGFWAFWQTVQSRLQATQNADIYGLGLPFSASAADTYQIFEQVLRAYNVRLLDEAGQLQVEDPTVRQGIVDSLNWYVQFYRQKSVPPQAVNWLDSDNNRAFLNREVVMTLNPTLSIPAAVRNDAETYFNQLGTIELPPKPDGTPLPHLVIVRKAIVFNDGPNQEAAKDFLAYLVQPEVLNTFLKSSYGRFSPPIDAIAQDPFWLNEQDPHVSTVNRTLVEGRVEVLENVRNPAYGVFLEENVWGEVLQRMAVENLSAEAGADIAIARLQAIFAEWQ</sequence>
<organism evidence="1 2">
    <name type="scientific">Almyronema epifaneia S1</name>
    <dbReference type="NCBI Taxonomy" id="2991925"/>
    <lineage>
        <taxon>Bacteria</taxon>
        <taxon>Bacillati</taxon>
        <taxon>Cyanobacteriota</taxon>
        <taxon>Cyanophyceae</taxon>
        <taxon>Nodosilineales</taxon>
        <taxon>Nodosilineaceae</taxon>
        <taxon>Almyronema</taxon>
        <taxon>Almyronema epifaneia</taxon>
    </lineage>
</organism>
<dbReference type="EMBL" id="JBHZOL010000021">
    <property type="protein sequence ID" value="MFE4105378.1"/>
    <property type="molecule type" value="Genomic_DNA"/>
</dbReference>
<name>A0ABW6IB45_9CYAN</name>
<dbReference type="PANTHER" id="PTHR43649">
    <property type="entry name" value="ARABINOSE-BINDING PROTEIN-RELATED"/>
    <property type="match status" value="1"/>
</dbReference>
<dbReference type="InterPro" id="IPR050490">
    <property type="entry name" value="Bact_solute-bd_prot1"/>
</dbReference>
<dbReference type="RefSeq" id="WP_377961801.1">
    <property type="nucleotide sequence ID" value="NZ_JBHZOL010000021.1"/>
</dbReference>
<dbReference type="Proteomes" id="UP001600165">
    <property type="component" value="Unassembled WGS sequence"/>
</dbReference>
<evidence type="ECO:0000313" key="1">
    <source>
        <dbReference type="EMBL" id="MFE4105378.1"/>
    </source>
</evidence>
<proteinExistence type="predicted"/>
<keyword evidence="2" id="KW-1185">Reference proteome</keyword>
<dbReference type="Pfam" id="PF13416">
    <property type="entry name" value="SBP_bac_8"/>
    <property type="match status" value="1"/>
</dbReference>
<protein>
    <submittedName>
        <fullName evidence="1">ABC transporter substrate-binding protein</fullName>
    </submittedName>
</protein>
<gene>
    <name evidence="1" type="ORF">ACFVKH_03745</name>
</gene>
<accession>A0ABW6IB45</accession>
<comment type="caution">
    <text evidence="1">The sequence shown here is derived from an EMBL/GenBank/DDBJ whole genome shotgun (WGS) entry which is preliminary data.</text>
</comment>
<dbReference type="PANTHER" id="PTHR43649:SF12">
    <property type="entry name" value="DIACETYLCHITOBIOSE BINDING PROTEIN DASA"/>
    <property type="match status" value="1"/>
</dbReference>
<reference evidence="1 2" key="1">
    <citation type="submission" date="2024-10" db="EMBL/GenBank/DDBJ databases">
        <authorList>
            <person name="Ratan Roy A."/>
            <person name="Morales Sandoval P.H."/>
            <person name="De Los Santos Villalobos S."/>
            <person name="Chakraborty S."/>
            <person name="Mukherjee J."/>
        </authorList>
    </citation>
    <scope>NUCLEOTIDE SEQUENCE [LARGE SCALE GENOMIC DNA]</scope>
    <source>
        <strain evidence="1 2">S1</strain>
    </source>
</reference>